<proteinExistence type="predicted"/>
<gene>
    <name evidence="4" type="ORF">MAIT1_01245</name>
</gene>
<keyword evidence="5" id="KW-1185">Reference proteome</keyword>
<evidence type="ECO:0000259" key="3">
    <source>
        <dbReference type="PROSITE" id="PS51186"/>
    </source>
</evidence>
<dbReference type="InterPro" id="IPR045039">
    <property type="entry name" value="NSI-like"/>
</dbReference>
<evidence type="ECO:0000313" key="4">
    <source>
        <dbReference type="EMBL" id="OSM06259.1"/>
    </source>
</evidence>
<accession>A0A1Y2K7F6</accession>
<dbReference type="GO" id="GO:0008080">
    <property type="term" value="F:N-acetyltransferase activity"/>
    <property type="evidence" value="ECO:0007669"/>
    <property type="project" value="InterPro"/>
</dbReference>
<dbReference type="GO" id="GO:0005737">
    <property type="term" value="C:cytoplasm"/>
    <property type="evidence" value="ECO:0007669"/>
    <property type="project" value="TreeGrafter"/>
</dbReference>
<dbReference type="AlphaFoldDB" id="A0A1Y2K7F6"/>
<feature type="domain" description="N-acetyltransferase" evidence="3">
    <location>
        <begin position="8"/>
        <end position="137"/>
    </location>
</feature>
<protein>
    <submittedName>
        <fullName evidence="4">Putative N-acetyltransferase GCN5</fullName>
    </submittedName>
</protein>
<organism evidence="4 5">
    <name type="scientific">Magnetofaba australis IT-1</name>
    <dbReference type="NCBI Taxonomy" id="1434232"/>
    <lineage>
        <taxon>Bacteria</taxon>
        <taxon>Pseudomonadati</taxon>
        <taxon>Pseudomonadota</taxon>
        <taxon>Magnetococcia</taxon>
        <taxon>Magnetococcales</taxon>
        <taxon>Magnetococcaceae</taxon>
        <taxon>Magnetofaba</taxon>
    </lineage>
</organism>
<reference evidence="4 5" key="1">
    <citation type="journal article" date="2016" name="BMC Genomics">
        <title>Combined genomic and structural analyses of a cultured magnetotactic bacterium reveals its niche adaptation to a dynamic environment.</title>
        <authorList>
            <person name="Araujo A.C."/>
            <person name="Morillo V."/>
            <person name="Cypriano J."/>
            <person name="Teixeira L.C."/>
            <person name="Leao P."/>
            <person name="Lyra S."/>
            <person name="Almeida L.G."/>
            <person name="Bazylinski D.A."/>
            <person name="Vasconcellos A.T."/>
            <person name="Abreu F."/>
            <person name="Lins U."/>
        </authorList>
    </citation>
    <scope>NUCLEOTIDE SEQUENCE [LARGE SCALE GENOMIC DNA]</scope>
    <source>
        <strain evidence="4 5">IT-1</strain>
    </source>
</reference>
<dbReference type="STRING" id="1434232.MAIT1_01245"/>
<dbReference type="Gene3D" id="3.40.630.30">
    <property type="match status" value="1"/>
</dbReference>
<comment type="caution">
    <text evidence="4">The sequence shown here is derived from an EMBL/GenBank/DDBJ whole genome shotgun (WGS) entry which is preliminary data.</text>
</comment>
<dbReference type="InterPro" id="IPR000182">
    <property type="entry name" value="GNAT_dom"/>
</dbReference>
<dbReference type="PROSITE" id="PS51186">
    <property type="entry name" value="GNAT"/>
    <property type="match status" value="1"/>
</dbReference>
<keyword evidence="1 4" id="KW-0808">Transferase</keyword>
<evidence type="ECO:0000256" key="2">
    <source>
        <dbReference type="ARBA" id="ARBA00023315"/>
    </source>
</evidence>
<sequence length="137" mass="14863">MENFVEPLTLRHAPPSAEIYNALRSAVGWPAIDPAITAPALADSRYAVTLMAGDQPVGCGRVIGDGIYYYIQDVIVIPDYQGRGCGAQIVDALMAWLQQNAPGRFIGLMAAAGKSRFYEKYGFEAHDADRPGMSRRA</sequence>
<name>A0A1Y2K7F6_9PROT</name>
<dbReference type="Pfam" id="PF13508">
    <property type="entry name" value="Acetyltransf_7"/>
    <property type="match status" value="1"/>
</dbReference>
<evidence type="ECO:0000313" key="5">
    <source>
        <dbReference type="Proteomes" id="UP000194003"/>
    </source>
</evidence>
<dbReference type="InterPro" id="IPR016181">
    <property type="entry name" value="Acyl_CoA_acyltransferase"/>
</dbReference>
<evidence type="ECO:0000256" key="1">
    <source>
        <dbReference type="ARBA" id="ARBA00022679"/>
    </source>
</evidence>
<dbReference type="PANTHER" id="PTHR43626:SF4">
    <property type="entry name" value="GCN5-RELATED N-ACETYLTRANSFERASE 2, CHLOROPLASTIC"/>
    <property type="match status" value="1"/>
</dbReference>
<dbReference type="CDD" id="cd04301">
    <property type="entry name" value="NAT_SF"/>
    <property type="match status" value="1"/>
</dbReference>
<dbReference type="SUPFAM" id="SSF55729">
    <property type="entry name" value="Acyl-CoA N-acyltransferases (Nat)"/>
    <property type="match status" value="1"/>
</dbReference>
<dbReference type="PANTHER" id="PTHR43626">
    <property type="entry name" value="ACYL-COA N-ACYLTRANSFERASE"/>
    <property type="match status" value="1"/>
</dbReference>
<dbReference type="EMBL" id="LVJN01000016">
    <property type="protein sequence ID" value="OSM06259.1"/>
    <property type="molecule type" value="Genomic_DNA"/>
</dbReference>
<keyword evidence="2" id="KW-0012">Acyltransferase</keyword>
<dbReference type="Proteomes" id="UP000194003">
    <property type="component" value="Unassembled WGS sequence"/>
</dbReference>